<comment type="caution">
    <text evidence="2">The sequence shown here is derived from an EMBL/GenBank/DDBJ whole genome shotgun (WGS) entry which is preliminary data.</text>
</comment>
<evidence type="ECO:0000313" key="2">
    <source>
        <dbReference type="EMBL" id="MEA5443842.1"/>
    </source>
</evidence>
<dbReference type="InterPro" id="IPR029058">
    <property type="entry name" value="AB_hydrolase_fold"/>
</dbReference>
<organism evidence="2 3">
    <name type="scientific">Cyanobium gracile UHCC 0281</name>
    <dbReference type="NCBI Taxonomy" id="3110309"/>
    <lineage>
        <taxon>Bacteria</taxon>
        <taxon>Bacillati</taxon>
        <taxon>Cyanobacteriota</taxon>
        <taxon>Cyanophyceae</taxon>
        <taxon>Synechococcales</taxon>
        <taxon>Prochlorococcaceae</taxon>
        <taxon>Cyanobium</taxon>
    </lineage>
</organism>
<dbReference type="SUPFAM" id="SSF53474">
    <property type="entry name" value="alpha/beta-Hydrolases"/>
    <property type="match status" value="1"/>
</dbReference>
<keyword evidence="3" id="KW-1185">Reference proteome</keyword>
<dbReference type="Gene3D" id="3.40.50.1820">
    <property type="entry name" value="alpha/beta hydrolase"/>
    <property type="match status" value="2"/>
</dbReference>
<feature type="region of interest" description="Disordered" evidence="1">
    <location>
        <begin position="422"/>
        <end position="460"/>
    </location>
</feature>
<dbReference type="Proteomes" id="UP001302329">
    <property type="component" value="Unassembled WGS sequence"/>
</dbReference>
<proteinExistence type="predicted"/>
<sequence>MSDPTTPPWTCVRDGAHACTIWQRGCHEQGNYLRVYVPDAAARAEQPLRAVLYLHGFALCMPSFYESHLLALAAEGYIVFFPDFQQSDYPSPAPGDPVPAWQEVPRAGPWTDTALRLAGRPAQASVGPEVLHPTLAARYGGGRRLAGAVEPPTVGDLRRVVFPLLLIELILGVIGWFRRTYARNLSHLLWTVAMSLASPPKAWLAQALALVEAGWDDLARERAYAHWRQAQPMVYGFGHSLGGLLSLSLPWALRHEPDARFRPRVIVVADPAAESEMGIPRFAIWLLRLFGAPFSADPLRIRQTGPQLCQPVAILHGADDDLVPPAQWVGPTDGGGTNFSAIHSKAKAIYFSCSNPDGKPPLKAFHNQAVTCTRFYDDALFEFFGGVKHGANAYNTAYIWPGALALFGEQVQPADLLGALPDRPFAITTGEPPPPDAAGSHSDGAPPPGAGGSRPRDPSR</sequence>
<evidence type="ECO:0000313" key="3">
    <source>
        <dbReference type="Proteomes" id="UP001302329"/>
    </source>
</evidence>
<evidence type="ECO:0000256" key="1">
    <source>
        <dbReference type="SAM" id="MobiDB-lite"/>
    </source>
</evidence>
<dbReference type="RefSeq" id="WP_323357803.1">
    <property type="nucleotide sequence ID" value="NZ_JAYGHY010000072.1"/>
</dbReference>
<gene>
    <name evidence="2" type="ORF">VB739_14890</name>
</gene>
<protein>
    <submittedName>
        <fullName evidence="2">Uncharacterized protein</fullName>
    </submittedName>
</protein>
<reference evidence="2 3" key="1">
    <citation type="submission" date="2023-12" db="EMBL/GenBank/DDBJ databases">
        <title>Baltic Sea Cyanobacteria.</title>
        <authorList>
            <person name="Delbaje E."/>
            <person name="Fewer D.P."/>
            <person name="Shishido T.K."/>
        </authorList>
    </citation>
    <scope>NUCLEOTIDE SEQUENCE [LARGE SCALE GENOMIC DNA]</scope>
    <source>
        <strain evidence="2 3">UHCC 0281</strain>
    </source>
</reference>
<dbReference type="EMBL" id="JAYGHY010000072">
    <property type="protein sequence ID" value="MEA5443842.1"/>
    <property type="molecule type" value="Genomic_DNA"/>
</dbReference>
<accession>A0ABU5SZ91</accession>
<name>A0ABU5SZ91_9CYAN</name>